<dbReference type="EMBL" id="MU865930">
    <property type="protein sequence ID" value="KAK4451067.1"/>
    <property type="molecule type" value="Genomic_DNA"/>
</dbReference>
<protein>
    <submittedName>
        <fullName evidence="2">Uncharacterized protein</fullName>
    </submittedName>
</protein>
<accession>A0AAV9GS44</accession>
<dbReference type="Proteomes" id="UP001321760">
    <property type="component" value="Unassembled WGS sequence"/>
</dbReference>
<keyword evidence="3" id="KW-1185">Reference proteome</keyword>
<evidence type="ECO:0000256" key="1">
    <source>
        <dbReference type="SAM" id="SignalP"/>
    </source>
</evidence>
<sequence>MRLFSLLTFQILGQLATALPLESGSTPGTSAVDKRQTMHPQYHACVEACMRSCPGPIPQNPQCVGRCMGACLTLYPPTP</sequence>
<reference evidence="2" key="1">
    <citation type="journal article" date="2023" name="Mol. Phylogenet. Evol.">
        <title>Genome-scale phylogeny and comparative genomics of the fungal order Sordariales.</title>
        <authorList>
            <person name="Hensen N."/>
            <person name="Bonometti L."/>
            <person name="Westerberg I."/>
            <person name="Brannstrom I.O."/>
            <person name="Guillou S."/>
            <person name="Cros-Aarteil S."/>
            <person name="Calhoun S."/>
            <person name="Haridas S."/>
            <person name="Kuo A."/>
            <person name="Mondo S."/>
            <person name="Pangilinan J."/>
            <person name="Riley R."/>
            <person name="LaButti K."/>
            <person name="Andreopoulos B."/>
            <person name="Lipzen A."/>
            <person name="Chen C."/>
            <person name="Yan M."/>
            <person name="Daum C."/>
            <person name="Ng V."/>
            <person name="Clum A."/>
            <person name="Steindorff A."/>
            <person name="Ohm R.A."/>
            <person name="Martin F."/>
            <person name="Silar P."/>
            <person name="Natvig D.O."/>
            <person name="Lalanne C."/>
            <person name="Gautier V."/>
            <person name="Ament-Velasquez S.L."/>
            <person name="Kruys A."/>
            <person name="Hutchinson M.I."/>
            <person name="Powell A.J."/>
            <person name="Barry K."/>
            <person name="Miller A.N."/>
            <person name="Grigoriev I.V."/>
            <person name="Debuchy R."/>
            <person name="Gladieux P."/>
            <person name="Hiltunen Thoren M."/>
            <person name="Johannesson H."/>
        </authorList>
    </citation>
    <scope>NUCLEOTIDE SEQUENCE</scope>
    <source>
        <strain evidence="2">PSN243</strain>
    </source>
</reference>
<keyword evidence="1" id="KW-0732">Signal</keyword>
<dbReference type="AlphaFoldDB" id="A0AAV9GS44"/>
<feature type="chain" id="PRO_5043597414" evidence="1">
    <location>
        <begin position="19"/>
        <end position="79"/>
    </location>
</feature>
<reference evidence="2" key="2">
    <citation type="submission" date="2023-05" db="EMBL/GenBank/DDBJ databases">
        <authorList>
            <consortium name="Lawrence Berkeley National Laboratory"/>
            <person name="Steindorff A."/>
            <person name="Hensen N."/>
            <person name="Bonometti L."/>
            <person name="Westerberg I."/>
            <person name="Brannstrom I.O."/>
            <person name="Guillou S."/>
            <person name="Cros-Aarteil S."/>
            <person name="Calhoun S."/>
            <person name="Haridas S."/>
            <person name="Kuo A."/>
            <person name="Mondo S."/>
            <person name="Pangilinan J."/>
            <person name="Riley R."/>
            <person name="Labutti K."/>
            <person name="Andreopoulos B."/>
            <person name="Lipzen A."/>
            <person name="Chen C."/>
            <person name="Yanf M."/>
            <person name="Daum C."/>
            <person name="Ng V."/>
            <person name="Clum A."/>
            <person name="Ohm R."/>
            <person name="Martin F."/>
            <person name="Silar P."/>
            <person name="Natvig D."/>
            <person name="Lalanne C."/>
            <person name="Gautier V."/>
            <person name="Ament-Velasquez S.L."/>
            <person name="Kruys A."/>
            <person name="Hutchinson M.I."/>
            <person name="Powell A.J."/>
            <person name="Barry K."/>
            <person name="Miller A.N."/>
            <person name="Grigoriev I.V."/>
            <person name="Debuchy R."/>
            <person name="Gladieux P."/>
            <person name="Thoren M.H."/>
            <person name="Johannesson H."/>
        </authorList>
    </citation>
    <scope>NUCLEOTIDE SEQUENCE</scope>
    <source>
        <strain evidence="2">PSN243</strain>
    </source>
</reference>
<gene>
    <name evidence="2" type="ORF">QBC34DRAFT_61647</name>
</gene>
<name>A0AAV9GS44_9PEZI</name>
<feature type="signal peptide" evidence="1">
    <location>
        <begin position="1"/>
        <end position="18"/>
    </location>
</feature>
<comment type="caution">
    <text evidence="2">The sequence shown here is derived from an EMBL/GenBank/DDBJ whole genome shotgun (WGS) entry which is preliminary data.</text>
</comment>
<organism evidence="2 3">
    <name type="scientific">Podospora aff. communis PSN243</name>
    <dbReference type="NCBI Taxonomy" id="3040156"/>
    <lineage>
        <taxon>Eukaryota</taxon>
        <taxon>Fungi</taxon>
        <taxon>Dikarya</taxon>
        <taxon>Ascomycota</taxon>
        <taxon>Pezizomycotina</taxon>
        <taxon>Sordariomycetes</taxon>
        <taxon>Sordariomycetidae</taxon>
        <taxon>Sordariales</taxon>
        <taxon>Podosporaceae</taxon>
        <taxon>Podospora</taxon>
    </lineage>
</organism>
<evidence type="ECO:0000313" key="3">
    <source>
        <dbReference type="Proteomes" id="UP001321760"/>
    </source>
</evidence>
<evidence type="ECO:0000313" key="2">
    <source>
        <dbReference type="EMBL" id="KAK4451067.1"/>
    </source>
</evidence>
<proteinExistence type="predicted"/>